<evidence type="ECO:0000256" key="1">
    <source>
        <dbReference type="SAM" id="Coils"/>
    </source>
</evidence>
<feature type="compositionally biased region" description="Polar residues" evidence="2">
    <location>
        <begin position="883"/>
        <end position="911"/>
    </location>
</feature>
<feature type="compositionally biased region" description="Polar residues" evidence="2">
    <location>
        <begin position="1421"/>
        <end position="1447"/>
    </location>
</feature>
<sequence length="1447" mass="159554">MVDHANRTLHGLEDIKTLLNKSPLDAIMEAREKDRREIAAARSKRDIRRNNLRKEIGESTKVGVSSTNQSVRQLIQNKADTVIAPETTSTNFDYAQIRQRVSALGRKRDALFNDYHADPQQVNHFQDEIGTLEPKWPKKEQVGHKDPSRDSMLDDSRIKNMVSTKIQQALLGRKVEKHHKRPPTLPLHANTSLDPTLGKLIFGDSDATKSTAGHYKGSVPTKIGTPGYSAPVRTVSERLSGTSTKRDPRLLPTHKLTPTSIYERSEKSKSIKRTSPVAQTGSAPHLRAYTPPLLPRKKPATYQTQSPFNQEFQRPKHPPQPQPYPTFEPSHFTPMRSPPHPRTVSPSTRPYNFYNVRVSNAPVFLRRTTIRPPSLDFLDHTMKKLDDLKNSPSRRSPSPTHLSRKQTPDLQRSQPFPKWNSPNSATLPVSKAPDASFVVEKRTSTPLKPHTHQIETLDEAQQTLPIMESIGTQVTPTVIDRVERGQHKMDDPKNSTAGQTKTTGVHCSSSDVDVSVQYSTPDESTNNSWLNAVQVSRPKESRSHSKGRRVEPRDDFIVHQHAHHSMNRGVSEDHLEQRIAEWIQNEVLLRVLARPQGSTTVVSVADAPVLVVDVGVSTTPEAIVEDLVEASSKEPPAHIPEITTADIPKQLSMPIVLQEPIPFEPMSVCSIPEPLDVIVSVPKSVELDDKAIEQYADEVVLDVVDVALQSIARLVIDDAEQDARHEAKMEARRRDAEEAHRRELAAIQLLRDSMQMEREQLVKELEQIRITCESRKAEAAHADELYAEREAQQRKADMAVLERIRSENATAAVVSAAENTRQIANEARLNEEESTLKRIQEEQKALLKRLADDNELRTRLHRLEESLLKQSGESVKEKVIHATSESESASMGASTTTESEILEPTMSTDTTGSVVYPPILSQDISSSDSANLSTPVVSTVETTSLGLSVLSTNLSEGEILTGMYSEGEIVGKLSRHAIDTIIHGDKEGSRPNDLDDTSHGVIVSEAPHALHQRHQEVARDLNPLLKLAEPPRTQSSFDSESEGLFQSSSDPTTSSGKDLSPGEVSAIESSDVSSEPVSLNPQSKIMGTSPSDFKTPIPNADAAIAVSTTNSYPHSMPVGRFGASLQRFAERRMQDQPNLPKSSLGDSIHAHVDRHSQAAQPDSTPHLMFPPTGDIGLHTDLFGLAGSSMSISSIDETLDQQTTVGQIAMMDSDPIEVATLSHELLNAPNAPNQQPMTVIQKSGSDQSIHRARQRDLDIELDKITSSARELHAALDDVRLTEIQTRLPTRFAATETMSNISSPSPSSSSSSSSSSSVVSFVHHRQQRRLPDPFEIINELDSSMENKIDVESILQDPNSTPTKGVDSRFSTSGPTSAVGSPEESHSHSNTHEDLSVTFERISAIETGHDETDAAGVDDDGEDYSSTSELTHRPTQAVRSKPFQSDSISE</sequence>
<reference evidence="3 4" key="1">
    <citation type="submission" date="2021-02" db="EMBL/GenBank/DDBJ databases">
        <title>Variation within the Batrachochytrium salamandrivorans European outbreak.</title>
        <authorList>
            <person name="Kelly M."/>
            <person name="Pasmans F."/>
            <person name="Shea T.P."/>
            <person name="Munoz J.F."/>
            <person name="Carranza S."/>
            <person name="Cuomo C.A."/>
            <person name="Martel A."/>
        </authorList>
    </citation>
    <scope>NUCLEOTIDE SEQUENCE [LARGE SCALE GENOMIC DNA]</scope>
    <source>
        <strain evidence="3 4">AMFP18/2</strain>
    </source>
</reference>
<feature type="compositionally biased region" description="Polar residues" evidence="2">
    <location>
        <begin position="1353"/>
        <end position="1376"/>
    </location>
</feature>
<feature type="compositionally biased region" description="Low complexity" evidence="2">
    <location>
        <begin position="1300"/>
        <end position="1318"/>
    </location>
</feature>
<feature type="compositionally biased region" description="Polar residues" evidence="2">
    <location>
        <begin position="408"/>
        <end position="427"/>
    </location>
</feature>
<feature type="compositionally biased region" description="Polar residues" evidence="2">
    <location>
        <begin position="1067"/>
        <end position="1092"/>
    </location>
</feature>
<evidence type="ECO:0000313" key="4">
    <source>
        <dbReference type="Proteomes" id="UP001648503"/>
    </source>
</evidence>
<feature type="coiled-coil region" evidence="1">
    <location>
        <begin position="829"/>
        <end position="856"/>
    </location>
</feature>
<dbReference type="Proteomes" id="UP001648503">
    <property type="component" value="Unassembled WGS sequence"/>
</dbReference>
<name>A0ABQ8F2S0_9FUNG</name>
<gene>
    <name evidence="3" type="ORF">BASA50_009079</name>
</gene>
<keyword evidence="1" id="KW-0175">Coiled coil</keyword>
<feature type="region of interest" description="Disordered" evidence="2">
    <location>
        <begin position="1350"/>
        <end position="1447"/>
    </location>
</feature>
<protein>
    <submittedName>
        <fullName evidence="3">Uncharacterized protein</fullName>
    </submittedName>
</protein>
<feature type="region of interest" description="Disordered" evidence="2">
    <location>
        <begin position="1293"/>
        <end position="1323"/>
    </location>
</feature>
<feature type="region of interest" description="Disordered" evidence="2">
    <location>
        <begin position="235"/>
        <end position="350"/>
    </location>
</feature>
<feature type="compositionally biased region" description="Basic and acidic residues" evidence="2">
    <location>
        <begin position="1380"/>
        <end position="1392"/>
    </location>
</feature>
<accession>A0ABQ8F2S0</accession>
<feature type="compositionally biased region" description="Polar residues" evidence="2">
    <location>
        <begin position="390"/>
        <end position="401"/>
    </location>
</feature>
<evidence type="ECO:0000313" key="3">
    <source>
        <dbReference type="EMBL" id="KAH6591079.1"/>
    </source>
</evidence>
<organism evidence="3 4">
    <name type="scientific">Batrachochytrium salamandrivorans</name>
    <dbReference type="NCBI Taxonomy" id="1357716"/>
    <lineage>
        <taxon>Eukaryota</taxon>
        <taxon>Fungi</taxon>
        <taxon>Fungi incertae sedis</taxon>
        <taxon>Chytridiomycota</taxon>
        <taxon>Chytridiomycota incertae sedis</taxon>
        <taxon>Chytridiomycetes</taxon>
        <taxon>Rhizophydiales</taxon>
        <taxon>Rhizophydiales incertae sedis</taxon>
        <taxon>Batrachochytrium</taxon>
    </lineage>
</organism>
<feature type="region of interest" description="Disordered" evidence="2">
    <location>
        <begin position="1031"/>
        <end position="1094"/>
    </location>
</feature>
<feature type="compositionally biased region" description="Polar residues" evidence="2">
    <location>
        <begin position="301"/>
        <end position="312"/>
    </location>
</feature>
<feature type="compositionally biased region" description="Polar residues" evidence="2">
    <location>
        <begin position="1032"/>
        <end position="1057"/>
    </location>
</feature>
<feature type="region of interest" description="Disordered" evidence="2">
    <location>
        <begin position="486"/>
        <end position="508"/>
    </location>
</feature>
<comment type="caution">
    <text evidence="3">The sequence shown here is derived from an EMBL/GenBank/DDBJ whole genome shotgun (WGS) entry which is preliminary data.</text>
</comment>
<evidence type="ECO:0000256" key="2">
    <source>
        <dbReference type="SAM" id="MobiDB-lite"/>
    </source>
</evidence>
<feature type="region of interest" description="Disordered" evidence="2">
    <location>
        <begin position="881"/>
        <end position="911"/>
    </location>
</feature>
<feature type="compositionally biased region" description="Polar residues" evidence="2">
    <location>
        <begin position="494"/>
        <end position="507"/>
    </location>
</feature>
<dbReference type="EMBL" id="JAFCIX010000418">
    <property type="protein sequence ID" value="KAH6591079.1"/>
    <property type="molecule type" value="Genomic_DNA"/>
</dbReference>
<feature type="region of interest" description="Disordered" evidence="2">
    <location>
        <begin position="387"/>
        <end position="432"/>
    </location>
</feature>
<proteinExistence type="predicted"/>
<keyword evidence="4" id="KW-1185">Reference proteome</keyword>